<evidence type="ECO:0008006" key="6">
    <source>
        <dbReference type="Google" id="ProtNLM"/>
    </source>
</evidence>
<dbReference type="GO" id="GO:0009103">
    <property type="term" value="P:lipopolysaccharide biosynthetic process"/>
    <property type="evidence" value="ECO:0007669"/>
    <property type="project" value="TreeGrafter"/>
</dbReference>
<dbReference type="InterPro" id="IPR001296">
    <property type="entry name" value="Glyco_trans_1"/>
</dbReference>
<feature type="domain" description="Glycosyltransferase subfamily 4-like N-terminal" evidence="3">
    <location>
        <begin position="100"/>
        <end position="187"/>
    </location>
</feature>
<gene>
    <name evidence="4" type="ORF">C7H09_00125</name>
</gene>
<dbReference type="InterPro" id="IPR028098">
    <property type="entry name" value="Glyco_trans_4-like_N"/>
</dbReference>
<accession>A0A2T1KW24</accession>
<feature type="domain" description="Glycosyl transferase family 1" evidence="2">
    <location>
        <begin position="211"/>
        <end position="348"/>
    </location>
</feature>
<dbReference type="EMBL" id="PXNP01000004">
    <property type="protein sequence ID" value="PSF14297.1"/>
    <property type="molecule type" value="Genomic_DNA"/>
</dbReference>
<comment type="caution">
    <text evidence="4">The sequence shown here is derived from an EMBL/GenBank/DDBJ whole genome shotgun (WGS) entry which is preliminary data.</text>
</comment>
<dbReference type="GO" id="GO:0016757">
    <property type="term" value="F:glycosyltransferase activity"/>
    <property type="evidence" value="ECO:0007669"/>
    <property type="project" value="InterPro"/>
</dbReference>
<proteinExistence type="predicted"/>
<protein>
    <recommendedName>
        <fullName evidence="6">Glycosyltransferase family 1 protein</fullName>
    </recommendedName>
</protein>
<dbReference type="OrthoDB" id="9801609at2"/>
<evidence type="ECO:0000313" key="5">
    <source>
        <dbReference type="Proteomes" id="UP000239866"/>
    </source>
</evidence>
<dbReference type="PANTHER" id="PTHR46401:SF2">
    <property type="entry name" value="GLYCOSYLTRANSFERASE WBBK-RELATED"/>
    <property type="match status" value="1"/>
</dbReference>
<keyword evidence="1" id="KW-0808">Transferase</keyword>
<dbReference type="Pfam" id="PF13439">
    <property type="entry name" value="Glyco_transf_4"/>
    <property type="match status" value="1"/>
</dbReference>
<sequence length="377" mass="41280">MDVLIRLDSLVAPRTGIGYYTEHLVRALAELPSMNLVGVFGGRRLAGDALADLLDDRAEPDANGSASLMARLRPLVRAVPGAYRVRQAMRDRAASRAAHGVRIYHEPNFVPFPFSGSTVLTIHDLSHLRYPEYHPPERVNFLERYLPKAIQNASAIIADSHFTADEVCAFFPFAADKVYPVHLGVEDSLGPLQGPELQTVLAGYGLSPGAYLLSVATLEPRKNLAGLVKAYRNLPESVQSDLPLVLVGGAGWKNEELKRLLAERKGAGRVILTGRVPRSHLSGLLSGARLFVYPSFYEGFGLPIAEARACGTPILTTSYGAMKEVAGDQAFLVHPDELSGGLRQALSQLPERLEPYRFCWRDTARNTRAVYQRVLGE</sequence>
<evidence type="ECO:0000256" key="1">
    <source>
        <dbReference type="ARBA" id="ARBA00022679"/>
    </source>
</evidence>
<name>A0A2T1KW24_9GAMM</name>
<dbReference type="RefSeq" id="WP_106760660.1">
    <property type="nucleotide sequence ID" value="NZ_PXNP01000004.1"/>
</dbReference>
<keyword evidence="5" id="KW-1185">Reference proteome</keyword>
<dbReference type="SUPFAM" id="SSF53756">
    <property type="entry name" value="UDP-Glycosyltransferase/glycogen phosphorylase"/>
    <property type="match status" value="1"/>
</dbReference>
<organism evidence="4 5">
    <name type="scientific">Marinobacter fuscus</name>
    <dbReference type="NCBI Taxonomy" id="2109942"/>
    <lineage>
        <taxon>Bacteria</taxon>
        <taxon>Pseudomonadati</taxon>
        <taxon>Pseudomonadota</taxon>
        <taxon>Gammaproteobacteria</taxon>
        <taxon>Pseudomonadales</taxon>
        <taxon>Marinobacteraceae</taxon>
        <taxon>Marinobacter</taxon>
    </lineage>
</organism>
<dbReference type="Pfam" id="PF00534">
    <property type="entry name" value="Glycos_transf_1"/>
    <property type="match status" value="1"/>
</dbReference>
<dbReference type="AlphaFoldDB" id="A0A2T1KW24"/>
<dbReference type="CDD" id="cd03809">
    <property type="entry name" value="GT4_MtfB-like"/>
    <property type="match status" value="1"/>
</dbReference>
<evidence type="ECO:0000259" key="3">
    <source>
        <dbReference type="Pfam" id="PF13439"/>
    </source>
</evidence>
<dbReference type="PANTHER" id="PTHR46401">
    <property type="entry name" value="GLYCOSYLTRANSFERASE WBBK-RELATED"/>
    <property type="match status" value="1"/>
</dbReference>
<reference evidence="4 5" key="1">
    <citation type="submission" date="2018-03" db="EMBL/GenBank/DDBJ databases">
        <title>Marinobacter brunus sp. nov., a marine bacterium of Gamma-proteobacteria isolated from the surface seawater of the South China Sea.</title>
        <authorList>
            <person name="Cheng H."/>
            <person name="Wu Y.-H."/>
            <person name="Xamxidin M."/>
            <person name="Xu X.-W."/>
        </authorList>
    </citation>
    <scope>NUCLEOTIDE SEQUENCE [LARGE SCALE GENOMIC DNA]</scope>
    <source>
        <strain evidence="4 5">NH169-3</strain>
    </source>
</reference>
<dbReference type="Proteomes" id="UP000239866">
    <property type="component" value="Unassembled WGS sequence"/>
</dbReference>
<evidence type="ECO:0000259" key="2">
    <source>
        <dbReference type="Pfam" id="PF00534"/>
    </source>
</evidence>
<dbReference type="Gene3D" id="3.40.50.2000">
    <property type="entry name" value="Glycogen Phosphorylase B"/>
    <property type="match status" value="2"/>
</dbReference>
<evidence type="ECO:0000313" key="4">
    <source>
        <dbReference type="EMBL" id="PSF14297.1"/>
    </source>
</evidence>